<feature type="region of interest" description="Disordered" evidence="1">
    <location>
        <begin position="89"/>
        <end position="119"/>
    </location>
</feature>
<feature type="compositionally biased region" description="Polar residues" evidence="1">
    <location>
        <begin position="108"/>
        <end position="119"/>
    </location>
</feature>
<reference evidence="2" key="1">
    <citation type="submission" date="2019-05" db="EMBL/GenBank/DDBJ databases">
        <title>Annotation for the trematode Fasciolopsis buski.</title>
        <authorList>
            <person name="Choi Y.-J."/>
        </authorList>
    </citation>
    <scope>NUCLEOTIDE SEQUENCE</scope>
    <source>
        <strain evidence="2">HT</strain>
        <tissue evidence="2">Whole worm</tissue>
    </source>
</reference>
<dbReference type="AlphaFoldDB" id="A0A8E0RMP3"/>
<evidence type="ECO:0000313" key="3">
    <source>
        <dbReference type="Proteomes" id="UP000728185"/>
    </source>
</evidence>
<protein>
    <submittedName>
        <fullName evidence="2">Uncharacterized protein</fullName>
    </submittedName>
</protein>
<evidence type="ECO:0000313" key="2">
    <source>
        <dbReference type="EMBL" id="KAA0187716.1"/>
    </source>
</evidence>
<organism evidence="2 3">
    <name type="scientific">Fasciolopsis buskii</name>
    <dbReference type="NCBI Taxonomy" id="27845"/>
    <lineage>
        <taxon>Eukaryota</taxon>
        <taxon>Metazoa</taxon>
        <taxon>Spiralia</taxon>
        <taxon>Lophotrochozoa</taxon>
        <taxon>Platyhelminthes</taxon>
        <taxon>Trematoda</taxon>
        <taxon>Digenea</taxon>
        <taxon>Plagiorchiida</taxon>
        <taxon>Echinostomata</taxon>
        <taxon>Echinostomatoidea</taxon>
        <taxon>Fasciolidae</taxon>
        <taxon>Fasciolopsis</taxon>
    </lineage>
</organism>
<sequence>MNDGQRSEEVNSAVEAEAISINLITQAHNEPLDVLPTDRLESEASKTTTVAYIVCPPRAAEQTQLLKTEQNQSKIYQMHETLVNYHLVNDGTKSPVSPPPAPTKADAVSSSLNTGSFLL</sequence>
<comment type="caution">
    <text evidence="2">The sequence shown here is derived from an EMBL/GenBank/DDBJ whole genome shotgun (WGS) entry which is preliminary data.</text>
</comment>
<gene>
    <name evidence="2" type="ORF">FBUS_09648</name>
</gene>
<evidence type="ECO:0000256" key="1">
    <source>
        <dbReference type="SAM" id="MobiDB-lite"/>
    </source>
</evidence>
<proteinExistence type="predicted"/>
<accession>A0A8E0RMP3</accession>
<dbReference type="Proteomes" id="UP000728185">
    <property type="component" value="Unassembled WGS sequence"/>
</dbReference>
<name>A0A8E0RMP3_9TREM</name>
<dbReference type="EMBL" id="LUCM01008927">
    <property type="protein sequence ID" value="KAA0187716.1"/>
    <property type="molecule type" value="Genomic_DNA"/>
</dbReference>
<keyword evidence="3" id="KW-1185">Reference proteome</keyword>